<gene>
    <name evidence="1" type="ORF">EXIGLDRAFT_216356</name>
</gene>
<dbReference type="Proteomes" id="UP000077266">
    <property type="component" value="Unassembled WGS sequence"/>
</dbReference>
<dbReference type="InParanoid" id="A0A165ZYL2"/>
<accession>A0A165ZYL2</accession>
<evidence type="ECO:0000313" key="1">
    <source>
        <dbReference type="EMBL" id="KZV86879.1"/>
    </source>
</evidence>
<evidence type="ECO:0000313" key="2">
    <source>
        <dbReference type="Proteomes" id="UP000077266"/>
    </source>
</evidence>
<keyword evidence="2" id="KW-1185">Reference proteome</keyword>
<organism evidence="1 2">
    <name type="scientific">Exidia glandulosa HHB12029</name>
    <dbReference type="NCBI Taxonomy" id="1314781"/>
    <lineage>
        <taxon>Eukaryota</taxon>
        <taxon>Fungi</taxon>
        <taxon>Dikarya</taxon>
        <taxon>Basidiomycota</taxon>
        <taxon>Agaricomycotina</taxon>
        <taxon>Agaricomycetes</taxon>
        <taxon>Auriculariales</taxon>
        <taxon>Exidiaceae</taxon>
        <taxon>Exidia</taxon>
    </lineage>
</organism>
<dbReference type="EMBL" id="KV426142">
    <property type="protein sequence ID" value="KZV86879.1"/>
    <property type="molecule type" value="Genomic_DNA"/>
</dbReference>
<reference evidence="1 2" key="1">
    <citation type="journal article" date="2016" name="Mol. Biol. Evol.">
        <title>Comparative Genomics of Early-Diverging Mushroom-Forming Fungi Provides Insights into the Origins of Lignocellulose Decay Capabilities.</title>
        <authorList>
            <person name="Nagy L.G."/>
            <person name="Riley R."/>
            <person name="Tritt A."/>
            <person name="Adam C."/>
            <person name="Daum C."/>
            <person name="Floudas D."/>
            <person name="Sun H."/>
            <person name="Yadav J.S."/>
            <person name="Pangilinan J."/>
            <person name="Larsson K.H."/>
            <person name="Matsuura K."/>
            <person name="Barry K."/>
            <person name="Labutti K."/>
            <person name="Kuo R."/>
            <person name="Ohm R.A."/>
            <person name="Bhattacharya S.S."/>
            <person name="Shirouzu T."/>
            <person name="Yoshinaga Y."/>
            <person name="Martin F.M."/>
            <person name="Grigoriev I.V."/>
            <person name="Hibbett D.S."/>
        </authorList>
    </citation>
    <scope>NUCLEOTIDE SEQUENCE [LARGE SCALE GENOMIC DNA]</scope>
    <source>
        <strain evidence="1 2">HHB12029</strain>
    </source>
</reference>
<protein>
    <submittedName>
        <fullName evidence="1">Uncharacterized protein</fullName>
    </submittedName>
</protein>
<dbReference type="AlphaFoldDB" id="A0A165ZYL2"/>
<sequence>MGVEREYMRVGPRRLGEAVGNRPALPDSSARIARPLYASTSGSFVCRTYSPHPPALLLSIRCVQLLPPAVVRHSPETVLLAAPAPVPRSDPIAGRPCGCCSPAPAPRRRRRRLVLTAIPQRDRVPRCRPSSAS</sequence>
<name>A0A165ZYL2_EXIGL</name>
<proteinExistence type="predicted"/>